<dbReference type="InterPro" id="IPR008333">
    <property type="entry name" value="Cbr1-like_FAD-bd_dom"/>
</dbReference>
<dbReference type="InterPro" id="IPR050415">
    <property type="entry name" value="MRET"/>
</dbReference>
<sequence>MTSSVGTPYALFPHRVLAIEAVAPQVYVLDLEKRFHFLPGQVVAVALPDDAHKPRLYSVAGSPRETRLRILFDVKADGWLTPRLARLKPGDHVQVSEPFGKFIGDDAPAWWIATGTGVAPFVSMTEAGLAHNKTLIHGARTLNKFYFASLFEQHLGDRYHRFCTTAQAPHVAHGRLTHWLESHPHLPLEIKYYLCGHADMVVEVRRILVEQKGIPYHNVLAEIYF</sequence>
<dbReference type="SUPFAM" id="SSF52343">
    <property type="entry name" value="Ferredoxin reductase-like, C-terminal NADP-linked domain"/>
    <property type="match status" value="1"/>
</dbReference>
<dbReference type="InterPro" id="IPR039261">
    <property type="entry name" value="FNR_nucleotide-bd"/>
</dbReference>
<dbReference type="InterPro" id="IPR017927">
    <property type="entry name" value="FAD-bd_FR_type"/>
</dbReference>
<dbReference type="PANTHER" id="PTHR47354:SF5">
    <property type="entry name" value="PROTEIN RFBI"/>
    <property type="match status" value="1"/>
</dbReference>
<evidence type="ECO:0000313" key="3">
    <source>
        <dbReference type="Proteomes" id="UP000249239"/>
    </source>
</evidence>
<reference evidence="2 3" key="1">
    <citation type="submission" date="2018-06" db="EMBL/GenBank/DDBJ databases">
        <title>Genomic Encyclopedia of Archaeal and Bacterial Type Strains, Phase II (KMG-II): from individual species to whole genera.</title>
        <authorList>
            <person name="Goeker M."/>
        </authorList>
    </citation>
    <scope>NUCLEOTIDE SEQUENCE [LARGE SCALE GENOMIC DNA]</scope>
    <source>
        <strain evidence="2 3">DSM 6779</strain>
    </source>
</reference>
<dbReference type="Pfam" id="PF00175">
    <property type="entry name" value="NAD_binding_1"/>
    <property type="match status" value="1"/>
</dbReference>
<dbReference type="InterPro" id="IPR017938">
    <property type="entry name" value="Riboflavin_synthase-like_b-brl"/>
</dbReference>
<dbReference type="InterPro" id="IPR001433">
    <property type="entry name" value="OxRdtase_FAD/NAD-bd"/>
</dbReference>
<name>A0A2W7N3L9_9BACT</name>
<dbReference type="Proteomes" id="UP000249239">
    <property type="component" value="Unassembled WGS sequence"/>
</dbReference>
<dbReference type="OrthoDB" id="9789468at2"/>
<dbReference type="PROSITE" id="PS51384">
    <property type="entry name" value="FAD_FR"/>
    <property type="match status" value="1"/>
</dbReference>
<dbReference type="RefSeq" id="WP_111446581.1">
    <property type="nucleotide sequence ID" value="NZ_QKZK01000028.1"/>
</dbReference>
<dbReference type="GO" id="GO:0016491">
    <property type="term" value="F:oxidoreductase activity"/>
    <property type="evidence" value="ECO:0007669"/>
    <property type="project" value="InterPro"/>
</dbReference>
<evidence type="ECO:0000259" key="1">
    <source>
        <dbReference type="PROSITE" id="PS51384"/>
    </source>
</evidence>
<gene>
    <name evidence="2" type="ORF">LX69_02751</name>
</gene>
<accession>A0A2W7N3L9</accession>
<feature type="domain" description="FAD-binding FR-type" evidence="1">
    <location>
        <begin position="9"/>
        <end position="105"/>
    </location>
</feature>
<dbReference type="AlphaFoldDB" id="A0A2W7N3L9"/>
<protein>
    <submittedName>
        <fullName evidence="2">Ferredoxin--NADP+ reductase</fullName>
    </submittedName>
</protein>
<keyword evidence="3" id="KW-1185">Reference proteome</keyword>
<dbReference type="PANTHER" id="PTHR47354">
    <property type="entry name" value="NADH OXIDOREDUCTASE HCR"/>
    <property type="match status" value="1"/>
</dbReference>
<dbReference type="Gene3D" id="3.40.50.80">
    <property type="entry name" value="Nucleotide-binding domain of ferredoxin-NADP reductase (FNR) module"/>
    <property type="match status" value="1"/>
</dbReference>
<organism evidence="2 3">
    <name type="scientific">Breznakibacter xylanolyticus</name>
    <dbReference type="NCBI Taxonomy" id="990"/>
    <lineage>
        <taxon>Bacteria</taxon>
        <taxon>Pseudomonadati</taxon>
        <taxon>Bacteroidota</taxon>
        <taxon>Bacteroidia</taxon>
        <taxon>Marinilabiliales</taxon>
        <taxon>Marinilabiliaceae</taxon>
        <taxon>Breznakibacter</taxon>
    </lineage>
</organism>
<comment type="caution">
    <text evidence="2">The sequence shown here is derived from an EMBL/GenBank/DDBJ whole genome shotgun (WGS) entry which is preliminary data.</text>
</comment>
<dbReference type="Pfam" id="PF00970">
    <property type="entry name" value="FAD_binding_6"/>
    <property type="match status" value="1"/>
</dbReference>
<dbReference type="EMBL" id="QKZK01000028">
    <property type="protein sequence ID" value="PZX12947.1"/>
    <property type="molecule type" value="Genomic_DNA"/>
</dbReference>
<proteinExistence type="predicted"/>
<dbReference type="SUPFAM" id="SSF63380">
    <property type="entry name" value="Riboflavin synthase domain-like"/>
    <property type="match status" value="1"/>
</dbReference>
<evidence type="ECO:0000313" key="2">
    <source>
        <dbReference type="EMBL" id="PZX12947.1"/>
    </source>
</evidence>
<dbReference type="Gene3D" id="2.40.30.10">
    <property type="entry name" value="Translation factors"/>
    <property type="match status" value="1"/>
</dbReference>